<evidence type="ECO:0000256" key="6">
    <source>
        <dbReference type="SAM" id="Phobius"/>
    </source>
</evidence>
<keyword evidence="4 6" id="KW-0472">Membrane</keyword>
<feature type="transmembrane region" description="Helical" evidence="6">
    <location>
        <begin position="35"/>
        <end position="55"/>
    </location>
</feature>
<dbReference type="GO" id="GO:0015179">
    <property type="term" value="F:L-amino acid transmembrane transporter activity"/>
    <property type="evidence" value="ECO:0007669"/>
    <property type="project" value="TreeGrafter"/>
</dbReference>
<dbReference type="AlphaFoldDB" id="A0A2G8JTT9"/>
<dbReference type="FunFam" id="1.20.1740.10:FF:000092">
    <property type="entry name" value="Putative L-type amino acid transporter 1-like protein MLAS"/>
    <property type="match status" value="1"/>
</dbReference>
<dbReference type="Proteomes" id="UP000230750">
    <property type="component" value="Unassembled WGS sequence"/>
</dbReference>
<evidence type="ECO:0000313" key="7">
    <source>
        <dbReference type="EMBL" id="PIK39187.1"/>
    </source>
</evidence>
<dbReference type="InterPro" id="IPR050598">
    <property type="entry name" value="AminoAcid_Transporter"/>
</dbReference>
<dbReference type="Gene3D" id="1.20.1740.10">
    <property type="entry name" value="Amino acid/polyamine transporter I"/>
    <property type="match status" value="1"/>
</dbReference>
<keyword evidence="2 6" id="KW-0812">Transmembrane</keyword>
<dbReference type="GO" id="GO:0016020">
    <property type="term" value="C:membrane"/>
    <property type="evidence" value="ECO:0007669"/>
    <property type="project" value="UniProtKB-SubCell"/>
</dbReference>
<gene>
    <name evidence="7" type="ORF">BSL78_23965</name>
</gene>
<feature type="transmembrane region" description="Helical" evidence="6">
    <location>
        <begin position="67"/>
        <end position="91"/>
    </location>
</feature>
<comment type="caution">
    <text evidence="7">The sequence shown here is derived from an EMBL/GenBank/DDBJ whole genome shotgun (WGS) entry which is preliminary data.</text>
</comment>
<keyword evidence="8" id="KW-1185">Reference proteome</keyword>
<dbReference type="InterPro" id="IPR002293">
    <property type="entry name" value="AA/rel_permease1"/>
</dbReference>
<dbReference type="STRING" id="307972.A0A2G8JTT9"/>
<dbReference type="EMBL" id="MRZV01001265">
    <property type="protein sequence ID" value="PIK39187.1"/>
    <property type="molecule type" value="Genomic_DNA"/>
</dbReference>
<organism evidence="7 8">
    <name type="scientific">Stichopus japonicus</name>
    <name type="common">Sea cucumber</name>
    <dbReference type="NCBI Taxonomy" id="307972"/>
    <lineage>
        <taxon>Eukaryota</taxon>
        <taxon>Metazoa</taxon>
        <taxon>Echinodermata</taxon>
        <taxon>Eleutherozoa</taxon>
        <taxon>Echinozoa</taxon>
        <taxon>Holothuroidea</taxon>
        <taxon>Aspidochirotacea</taxon>
        <taxon>Aspidochirotida</taxon>
        <taxon>Stichopodidae</taxon>
        <taxon>Apostichopus</taxon>
    </lineage>
</organism>
<proteinExistence type="predicted"/>
<evidence type="ECO:0000256" key="4">
    <source>
        <dbReference type="ARBA" id="ARBA00023136"/>
    </source>
</evidence>
<name>A0A2G8JTT9_STIJA</name>
<evidence type="ECO:0000256" key="1">
    <source>
        <dbReference type="ARBA" id="ARBA00004141"/>
    </source>
</evidence>
<feature type="transmembrane region" description="Helical" evidence="6">
    <location>
        <begin position="103"/>
        <end position="125"/>
    </location>
</feature>
<keyword evidence="3 6" id="KW-1133">Transmembrane helix</keyword>
<evidence type="ECO:0000313" key="8">
    <source>
        <dbReference type="Proteomes" id="UP000230750"/>
    </source>
</evidence>
<reference evidence="7 8" key="1">
    <citation type="journal article" date="2017" name="PLoS Biol.">
        <title>The sea cucumber genome provides insights into morphological evolution and visceral regeneration.</title>
        <authorList>
            <person name="Zhang X."/>
            <person name="Sun L."/>
            <person name="Yuan J."/>
            <person name="Sun Y."/>
            <person name="Gao Y."/>
            <person name="Zhang L."/>
            <person name="Li S."/>
            <person name="Dai H."/>
            <person name="Hamel J.F."/>
            <person name="Liu C."/>
            <person name="Yu Y."/>
            <person name="Liu S."/>
            <person name="Lin W."/>
            <person name="Guo K."/>
            <person name="Jin S."/>
            <person name="Xu P."/>
            <person name="Storey K.B."/>
            <person name="Huan P."/>
            <person name="Zhang T."/>
            <person name="Zhou Y."/>
            <person name="Zhang J."/>
            <person name="Lin C."/>
            <person name="Li X."/>
            <person name="Xing L."/>
            <person name="Huo D."/>
            <person name="Sun M."/>
            <person name="Wang L."/>
            <person name="Mercier A."/>
            <person name="Li F."/>
            <person name="Yang H."/>
            <person name="Xiang J."/>
        </authorList>
    </citation>
    <scope>NUCLEOTIDE SEQUENCE [LARGE SCALE GENOMIC DNA]</scope>
    <source>
        <strain evidence="7">Shaxun</strain>
        <tissue evidence="7">Muscle</tissue>
    </source>
</reference>
<comment type="subcellular location">
    <subcellularLocation>
        <location evidence="1">Membrane</location>
        <topology evidence="1">Multi-pass membrane protein</topology>
    </subcellularLocation>
</comment>
<dbReference type="PANTHER" id="PTHR11785">
    <property type="entry name" value="AMINO ACID TRANSPORTER"/>
    <property type="match status" value="1"/>
</dbReference>
<dbReference type="OrthoDB" id="10062876at2759"/>
<dbReference type="PANTHER" id="PTHR11785:SF528">
    <property type="entry name" value="AMINO ACID TRANSPORTER PROTEIN JHI-21"/>
    <property type="match status" value="1"/>
</dbReference>
<evidence type="ECO:0000256" key="3">
    <source>
        <dbReference type="ARBA" id="ARBA00022989"/>
    </source>
</evidence>
<evidence type="ECO:0000256" key="2">
    <source>
        <dbReference type="ARBA" id="ARBA00022692"/>
    </source>
</evidence>
<evidence type="ECO:0000256" key="5">
    <source>
        <dbReference type="SAM" id="MobiDB-lite"/>
    </source>
</evidence>
<feature type="region of interest" description="Disordered" evidence="5">
    <location>
        <begin position="1"/>
        <end position="28"/>
    </location>
</feature>
<accession>A0A2G8JTT9</accession>
<protein>
    <submittedName>
        <fullName evidence="7">Putative Y+L amino acid transporter 2 isoform X1</fullName>
    </submittedName>
</protein>
<dbReference type="Pfam" id="PF13520">
    <property type="entry name" value="AA_permease_2"/>
    <property type="match status" value="1"/>
</dbReference>
<sequence length="182" mass="19108">METKVIKPSENGNNDDKVSNNSTSTGSGVGLKRELGLFNSVTLIVGCIIGSGIFLSPKSVITNTGSVGLSLVVWSLSGVFSLVGALCFAELGTTIPKSGGEYSYLMAAFGPFPAFLLLWVTLIIINPTGQTIVALTFAEYVIQPFFTIADCPAPDLVIRIIAVLCLGKFNSSPGVDSFSPCY</sequence>